<reference evidence="7 8" key="1">
    <citation type="submission" date="2011-02" db="EMBL/GenBank/DDBJ databases">
        <authorList>
            <person name="Weinstock G."/>
            <person name="Sodergren E."/>
            <person name="Clifton S."/>
            <person name="Fulton L."/>
            <person name="Fulton B."/>
            <person name="Courtney L."/>
            <person name="Fronick C."/>
            <person name="Harrison M."/>
            <person name="Strong C."/>
            <person name="Farmer C."/>
            <person name="Delahaunty K."/>
            <person name="Markovic C."/>
            <person name="Hall O."/>
            <person name="Minx P."/>
            <person name="Tomlinson C."/>
            <person name="Mitreva M."/>
            <person name="Hou S."/>
            <person name="Chen J."/>
            <person name="Wollam A."/>
            <person name="Pepin K.H."/>
            <person name="Johnson M."/>
            <person name="Bhonagiri V."/>
            <person name="Zhang X."/>
            <person name="Suruliraj S."/>
            <person name="Warren W."/>
            <person name="Chinwalla A."/>
            <person name="Mardis E.R."/>
            <person name="Wilson R.K."/>
        </authorList>
    </citation>
    <scope>NUCLEOTIDE SEQUENCE [LARGE SCALE GENOMIC DNA]</scope>
    <source>
        <strain evidence="7 8">YIT 12056</strain>
    </source>
</reference>
<organism evidence="7 8">
    <name type="scientific">Bacteroides clarus YIT 12056</name>
    <dbReference type="NCBI Taxonomy" id="762984"/>
    <lineage>
        <taxon>Bacteria</taxon>
        <taxon>Pseudomonadati</taxon>
        <taxon>Bacteroidota</taxon>
        <taxon>Bacteroidia</taxon>
        <taxon>Bacteroidales</taxon>
        <taxon>Bacteroidaceae</taxon>
        <taxon>Bacteroides</taxon>
    </lineage>
</organism>
<protein>
    <submittedName>
        <fullName evidence="7">3-deoxy-manno-octulosonate-8-phosphatase</fullName>
    </submittedName>
</protein>
<evidence type="ECO:0000256" key="3">
    <source>
        <dbReference type="ARBA" id="ARBA00011881"/>
    </source>
</evidence>
<keyword evidence="6" id="KW-0460">Magnesium</keyword>
<sequence length="168" mass="18800">MIGMLPKLVITDIDGVWTDGGMYYTAEGDVMKRFSVKDGWGVIFLRELDIPVAIMTGEDTQIVRKRADKLKINYCYLGVKDKVAQAEELCRELGISLGEVAFIGDDLNDLPLLRLVGYSASPGNTPEYIKREVKYVTTAHGGYGAFREFVEKLLADNGRLQTVIERFL</sequence>
<dbReference type="SFLD" id="SFLDS00003">
    <property type="entry name" value="Haloacid_Dehalogenase"/>
    <property type="match status" value="1"/>
</dbReference>
<dbReference type="InterPro" id="IPR010023">
    <property type="entry name" value="KdsC_fam"/>
</dbReference>
<comment type="caution">
    <text evidence="7">The sequence shown here is derived from an EMBL/GenBank/DDBJ whole genome shotgun (WGS) entry which is preliminary data.</text>
</comment>
<dbReference type="SFLD" id="SFLDG01136">
    <property type="entry name" value="C1.6:_Phosphoserine_Phosphatas"/>
    <property type="match status" value="1"/>
</dbReference>
<dbReference type="EMBL" id="AFBM01000022">
    <property type="protein sequence ID" value="EGF51510.1"/>
    <property type="molecule type" value="Genomic_DNA"/>
</dbReference>
<accession>A0ABN0CNI4</accession>
<evidence type="ECO:0000256" key="5">
    <source>
        <dbReference type="ARBA" id="ARBA00022801"/>
    </source>
</evidence>
<dbReference type="PIRSF" id="PIRSF006118">
    <property type="entry name" value="KDO8-P_Ptase"/>
    <property type="match status" value="1"/>
</dbReference>
<keyword evidence="8" id="KW-1185">Reference proteome</keyword>
<keyword evidence="4" id="KW-0479">Metal-binding</keyword>
<evidence type="ECO:0000256" key="2">
    <source>
        <dbReference type="ARBA" id="ARBA00005893"/>
    </source>
</evidence>
<dbReference type="Proteomes" id="UP000010321">
    <property type="component" value="Unassembled WGS sequence"/>
</dbReference>
<dbReference type="PANTHER" id="PTHR21485:SF3">
    <property type="entry name" value="N-ACYLNEURAMINATE CYTIDYLYLTRANSFERASE"/>
    <property type="match status" value="1"/>
</dbReference>
<evidence type="ECO:0000313" key="8">
    <source>
        <dbReference type="Proteomes" id="UP000010321"/>
    </source>
</evidence>
<dbReference type="InterPro" id="IPR023214">
    <property type="entry name" value="HAD_sf"/>
</dbReference>
<dbReference type="InterPro" id="IPR036412">
    <property type="entry name" value="HAD-like_sf"/>
</dbReference>
<name>A0ABN0CNI4_9BACE</name>
<proteinExistence type="inferred from homology"/>
<dbReference type="Pfam" id="PF08282">
    <property type="entry name" value="Hydrolase_3"/>
    <property type="match status" value="1"/>
</dbReference>
<comment type="subunit">
    <text evidence="3">Homotetramer.</text>
</comment>
<comment type="similarity">
    <text evidence="2">Belongs to the KdsC family.</text>
</comment>
<dbReference type="InterPro" id="IPR050793">
    <property type="entry name" value="CMP-NeuNAc_synthase"/>
</dbReference>
<dbReference type="Gene3D" id="3.40.50.1000">
    <property type="entry name" value="HAD superfamily/HAD-like"/>
    <property type="match status" value="1"/>
</dbReference>
<evidence type="ECO:0000256" key="6">
    <source>
        <dbReference type="ARBA" id="ARBA00022842"/>
    </source>
</evidence>
<dbReference type="PANTHER" id="PTHR21485">
    <property type="entry name" value="HAD SUPERFAMILY MEMBERS CMAS AND KDSC"/>
    <property type="match status" value="1"/>
</dbReference>
<evidence type="ECO:0000313" key="7">
    <source>
        <dbReference type="EMBL" id="EGF51510.1"/>
    </source>
</evidence>
<dbReference type="SFLD" id="SFLDG01138">
    <property type="entry name" value="C1.6.2:_Deoxy-d-mannose-octulo"/>
    <property type="match status" value="1"/>
</dbReference>
<dbReference type="CDD" id="cd01630">
    <property type="entry name" value="HAD_KDO-like"/>
    <property type="match status" value="1"/>
</dbReference>
<evidence type="ECO:0000256" key="4">
    <source>
        <dbReference type="ARBA" id="ARBA00022723"/>
    </source>
</evidence>
<gene>
    <name evidence="7" type="ORF">HMPREF9445_02003</name>
</gene>
<evidence type="ECO:0000256" key="1">
    <source>
        <dbReference type="ARBA" id="ARBA00001946"/>
    </source>
</evidence>
<comment type="cofactor">
    <cofactor evidence="1">
        <name>Mg(2+)</name>
        <dbReference type="ChEBI" id="CHEBI:18420"/>
    </cofactor>
</comment>
<dbReference type="NCBIfam" id="TIGR01670">
    <property type="entry name" value="KdsC-phosphatas"/>
    <property type="match status" value="1"/>
</dbReference>
<dbReference type="SUPFAM" id="SSF56784">
    <property type="entry name" value="HAD-like"/>
    <property type="match status" value="1"/>
</dbReference>
<keyword evidence="5" id="KW-0378">Hydrolase</keyword>